<dbReference type="PANTHER" id="PTHR12649">
    <property type="entry name" value="PEPTIDYL-TRNA HYDROLASE 2"/>
    <property type="match status" value="1"/>
</dbReference>
<protein>
    <recommendedName>
        <fullName evidence="1">peptidyl-tRNA hydrolase</fullName>
        <ecNumber evidence="1">3.1.1.29</ecNumber>
    </recommendedName>
</protein>
<sequence>MKQVIIMRKDLNMRKGKMIAQGAHASIAFLTRHAAVNGNQLQTTLRNPEEVSEWMTKGFTKICLSVDSEEELDRVYKQALEDGLNATLITDSGLTEFGGVPTKTCCAIGPNLNTEIDKITKDLKLL</sequence>
<comment type="catalytic activity">
    <reaction evidence="4">
        <text>an N-acyl-L-alpha-aminoacyl-tRNA + H2O = an N-acyl-L-amino acid + a tRNA + H(+)</text>
        <dbReference type="Rhea" id="RHEA:54448"/>
        <dbReference type="Rhea" id="RHEA-COMP:10123"/>
        <dbReference type="Rhea" id="RHEA-COMP:13883"/>
        <dbReference type="ChEBI" id="CHEBI:15377"/>
        <dbReference type="ChEBI" id="CHEBI:15378"/>
        <dbReference type="ChEBI" id="CHEBI:59874"/>
        <dbReference type="ChEBI" id="CHEBI:78442"/>
        <dbReference type="ChEBI" id="CHEBI:138191"/>
        <dbReference type="EC" id="3.1.1.29"/>
    </reaction>
</comment>
<dbReference type="NCBIfam" id="TIGR00283">
    <property type="entry name" value="arch_pth2"/>
    <property type="match status" value="1"/>
</dbReference>
<dbReference type="GO" id="GO:0005829">
    <property type="term" value="C:cytosol"/>
    <property type="evidence" value="ECO:0007669"/>
    <property type="project" value="TreeGrafter"/>
</dbReference>
<comment type="similarity">
    <text evidence="3">Belongs to the PTH2 family.</text>
</comment>
<evidence type="ECO:0000256" key="2">
    <source>
        <dbReference type="ARBA" id="ARBA00022801"/>
    </source>
</evidence>
<keyword evidence="6" id="KW-1185">Reference proteome</keyword>
<evidence type="ECO:0000313" key="5">
    <source>
        <dbReference type="EMBL" id="NSL89227.1"/>
    </source>
</evidence>
<organism evidence="5 6">
    <name type="scientific">Chitinophaga solisilvae</name>
    <dbReference type="NCBI Taxonomy" id="1233460"/>
    <lineage>
        <taxon>Bacteria</taxon>
        <taxon>Pseudomonadati</taxon>
        <taxon>Bacteroidota</taxon>
        <taxon>Chitinophagia</taxon>
        <taxon>Chitinophagales</taxon>
        <taxon>Chitinophagaceae</taxon>
        <taxon>Chitinophaga</taxon>
    </lineage>
</organism>
<dbReference type="PANTHER" id="PTHR12649:SF11">
    <property type="entry name" value="PEPTIDYL-TRNA HYDROLASE 2, MITOCHONDRIAL"/>
    <property type="match status" value="1"/>
</dbReference>
<dbReference type="InterPro" id="IPR023476">
    <property type="entry name" value="Pep_tRNA_hydro_II_dom_sf"/>
</dbReference>
<dbReference type="SUPFAM" id="SSF102462">
    <property type="entry name" value="Peptidyl-tRNA hydrolase II"/>
    <property type="match status" value="1"/>
</dbReference>
<dbReference type="OrthoDB" id="359599at2"/>
<evidence type="ECO:0000256" key="3">
    <source>
        <dbReference type="ARBA" id="ARBA00038050"/>
    </source>
</evidence>
<proteinExistence type="inferred from homology"/>
<comment type="caution">
    <text evidence="5">The sequence shown here is derived from an EMBL/GenBank/DDBJ whole genome shotgun (WGS) entry which is preliminary data.</text>
</comment>
<evidence type="ECO:0000313" key="6">
    <source>
        <dbReference type="Proteomes" id="UP000281028"/>
    </source>
</evidence>
<evidence type="ECO:0000256" key="4">
    <source>
        <dbReference type="ARBA" id="ARBA00048707"/>
    </source>
</evidence>
<dbReference type="EMBL" id="RIAR02000001">
    <property type="protein sequence ID" value="NSL89227.1"/>
    <property type="molecule type" value="Genomic_DNA"/>
</dbReference>
<dbReference type="CDD" id="cd02407">
    <property type="entry name" value="PTH2_family"/>
    <property type="match status" value="1"/>
</dbReference>
<dbReference type="Pfam" id="PF01981">
    <property type="entry name" value="PTH2"/>
    <property type="match status" value="1"/>
</dbReference>
<dbReference type="GO" id="GO:0004045">
    <property type="term" value="F:peptidyl-tRNA hydrolase activity"/>
    <property type="evidence" value="ECO:0007669"/>
    <property type="project" value="UniProtKB-EC"/>
</dbReference>
<gene>
    <name evidence="5" type="primary">pth2</name>
    <name evidence="5" type="ORF">ECE50_020460</name>
</gene>
<reference evidence="5" key="1">
    <citation type="submission" date="2020-05" db="EMBL/GenBank/DDBJ databases">
        <title>Chitinophaga laudate sp. nov., isolated from a tropical peat swamp.</title>
        <authorList>
            <person name="Goh C.B.S."/>
            <person name="Lee M.S."/>
            <person name="Parimannan S."/>
            <person name="Pasbakhsh P."/>
            <person name="Yule C.M."/>
            <person name="Rajandas H."/>
            <person name="Loke S."/>
            <person name="Croft L."/>
            <person name="Tan J.B.L."/>
        </authorList>
    </citation>
    <scope>NUCLEOTIDE SEQUENCE</scope>
    <source>
        <strain evidence="5">Mgbs1</strain>
    </source>
</reference>
<dbReference type="InterPro" id="IPR002833">
    <property type="entry name" value="PTH2"/>
</dbReference>
<dbReference type="AlphaFoldDB" id="A0A3S1D1U5"/>
<dbReference type="Gene3D" id="3.40.1490.10">
    <property type="entry name" value="Bit1"/>
    <property type="match status" value="1"/>
</dbReference>
<evidence type="ECO:0000256" key="1">
    <source>
        <dbReference type="ARBA" id="ARBA00013260"/>
    </source>
</evidence>
<accession>A0A3S1D1U5</accession>
<dbReference type="EC" id="3.1.1.29" evidence="1"/>
<name>A0A3S1D1U5_9BACT</name>
<dbReference type="Proteomes" id="UP000281028">
    <property type="component" value="Unassembled WGS sequence"/>
</dbReference>
<keyword evidence="2 5" id="KW-0378">Hydrolase</keyword>